<dbReference type="AlphaFoldDB" id="A0A1Z4LPQ2"/>
<protein>
    <recommendedName>
        <fullName evidence="3">KGK family protein</fullName>
    </recommendedName>
</protein>
<keyword evidence="2" id="KW-1185">Reference proteome</keyword>
<gene>
    <name evidence="1" type="ORF">NIES267_26930</name>
</gene>
<dbReference type="InterPro" id="IPR014971">
    <property type="entry name" value="KGK"/>
</dbReference>
<dbReference type="EMBL" id="AP018227">
    <property type="protein sequence ID" value="BAY83206.1"/>
    <property type="molecule type" value="Genomic_DNA"/>
</dbReference>
<evidence type="ECO:0008006" key="3">
    <source>
        <dbReference type="Google" id="ProtNLM"/>
    </source>
</evidence>
<evidence type="ECO:0000313" key="1">
    <source>
        <dbReference type="EMBL" id="BAY83206.1"/>
    </source>
</evidence>
<organism evidence="1 2">
    <name type="scientific">Calothrix parasitica NIES-267</name>
    <dbReference type="NCBI Taxonomy" id="1973488"/>
    <lineage>
        <taxon>Bacteria</taxon>
        <taxon>Bacillati</taxon>
        <taxon>Cyanobacteriota</taxon>
        <taxon>Cyanophyceae</taxon>
        <taxon>Nostocales</taxon>
        <taxon>Calotrichaceae</taxon>
        <taxon>Calothrix</taxon>
    </lineage>
</organism>
<dbReference type="Pfam" id="PF08872">
    <property type="entry name" value="KGK"/>
    <property type="match status" value="1"/>
</dbReference>
<proteinExistence type="predicted"/>
<reference evidence="1 2" key="1">
    <citation type="submission" date="2017-06" db="EMBL/GenBank/DDBJ databases">
        <title>Genome sequencing of cyanobaciteial culture collection at National Institute for Environmental Studies (NIES).</title>
        <authorList>
            <person name="Hirose Y."/>
            <person name="Shimura Y."/>
            <person name="Fujisawa T."/>
            <person name="Nakamura Y."/>
            <person name="Kawachi M."/>
        </authorList>
    </citation>
    <scope>NUCLEOTIDE SEQUENCE [LARGE SCALE GENOMIC DNA]</scope>
    <source>
        <strain evidence="1 2">NIES-267</strain>
    </source>
</reference>
<name>A0A1Z4LPQ2_9CYAN</name>
<evidence type="ECO:0000313" key="2">
    <source>
        <dbReference type="Proteomes" id="UP000218418"/>
    </source>
</evidence>
<dbReference type="OrthoDB" id="454733at2"/>
<accession>A0A1Z4LPQ2</accession>
<dbReference type="Proteomes" id="UP000218418">
    <property type="component" value="Chromosome"/>
</dbReference>
<sequence>MKNKFKSLACNDDDVLSYNGSLVKFSQFKQDLENELWQKVNYLLTKENNTYNSKERIYELINTSFGYCNISVSLSSSEEGNDCEILRLGATSWEKGKIRTQSSIDFFPNQKDSSKIANIQFNLEFLSGENQVKENPVQEHQVQQSKLSFDDIAYAA</sequence>